<accession>A0AAN7W672</accession>
<gene>
    <name evidence="2" type="ORF">RI543_000426</name>
</gene>
<name>A0AAN7W672_9SACH</name>
<dbReference type="InterPro" id="IPR016833">
    <property type="entry name" value="Put_Na-Bile_cotransptr"/>
</dbReference>
<feature type="transmembrane region" description="Helical" evidence="1">
    <location>
        <begin position="176"/>
        <end position="199"/>
    </location>
</feature>
<evidence type="ECO:0000313" key="2">
    <source>
        <dbReference type="EMBL" id="KAK5782104.1"/>
    </source>
</evidence>
<dbReference type="Proteomes" id="UP001306508">
    <property type="component" value="Unassembled WGS sequence"/>
</dbReference>
<reference evidence="3" key="1">
    <citation type="submission" date="2023-07" db="EMBL/GenBank/DDBJ databases">
        <title>A draft genome of Kazachstania heterogenica Y-27499.</title>
        <authorList>
            <person name="Donic C."/>
            <person name="Kralova J.S."/>
            <person name="Fidel L."/>
            <person name="Ben-Dor S."/>
            <person name="Jung S."/>
        </authorList>
    </citation>
    <scope>NUCLEOTIDE SEQUENCE [LARGE SCALE GENOMIC DNA]</scope>
    <source>
        <strain evidence="3">Y27499</strain>
    </source>
</reference>
<sequence length="438" mass="49238">MFIVGKWFFICLAIFIVIARFAPNFARDGGLIKAQYSIGYGCVAWIFLGSGLSMKTSRIMANMANWRAHLVIFALSFLITSSIIYGFCTAIKVSNNKNIDDWVLIGLLMTAACPTTVASNVIMTTQAGGNDLLCVCEVFLGNLFGGFITPAVAQMYTRNKYFQYGNPANGNSMQALYARVMKQVGLSVFVPLFVGQLIQNFAPRITKMYLDFLKRYHLKIGSYMLLLIMFSSFSTAFYQKSFTSISHISVIFLCFFNFGCYLLFTAISFAVARPWFITKLFPHEPIPGTSSKLYTWSYKIFRPFYYSKRDSICIMFCGPAKTAALGVSLITSQYGDDKEHLGKLLVPLVLYQAIQVLTGSFFVPLFKRWARDEIEKYDNDLVNEKSQENISDISNNSLDDTASVTIDKKTEILDLENNPLKTDISNDSSLQSMIKSDV</sequence>
<feature type="transmembrane region" description="Helical" evidence="1">
    <location>
        <begin position="66"/>
        <end position="87"/>
    </location>
</feature>
<evidence type="ECO:0000256" key="1">
    <source>
        <dbReference type="SAM" id="Phobius"/>
    </source>
</evidence>
<evidence type="ECO:0000313" key="3">
    <source>
        <dbReference type="Proteomes" id="UP001306508"/>
    </source>
</evidence>
<feature type="transmembrane region" description="Helical" evidence="1">
    <location>
        <begin position="344"/>
        <end position="366"/>
    </location>
</feature>
<feature type="transmembrane region" description="Helical" evidence="1">
    <location>
        <begin position="250"/>
        <end position="272"/>
    </location>
</feature>
<feature type="transmembrane region" description="Helical" evidence="1">
    <location>
        <begin position="38"/>
        <end position="54"/>
    </location>
</feature>
<dbReference type="PANTHER" id="PTHR18640">
    <property type="entry name" value="SOLUTE CARRIER FAMILY 10 MEMBER 7"/>
    <property type="match status" value="1"/>
</dbReference>
<dbReference type="Pfam" id="PF13593">
    <property type="entry name" value="SBF_like"/>
    <property type="match status" value="1"/>
</dbReference>
<keyword evidence="3" id="KW-1185">Reference proteome</keyword>
<protein>
    <submittedName>
        <fullName evidence="2">Uncharacterized protein</fullName>
    </submittedName>
</protein>
<feature type="transmembrane region" description="Helical" evidence="1">
    <location>
        <begin position="134"/>
        <end position="156"/>
    </location>
</feature>
<dbReference type="InterPro" id="IPR038770">
    <property type="entry name" value="Na+/solute_symporter_sf"/>
</dbReference>
<dbReference type="PANTHER" id="PTHR18640:SF5">
    <property type="entry name" value="SODIUM_BILE ACID COTRANSPORTER 7"/>
    <property type="match status" value="1"/>
</dbReference>
<dbReference type="PIRSF" id="PIRSF026166">
    <property type="entry name" value="UCP026166"/>
    <property type="match status" value="1"/>
</dbReference>
<feature type="transmembrane region" description="Helical" evidence="1">
    <location>
        <begin position="102"/>
        <end position="122"/>
    </location>
</feature>
<feature type="transmembrane region" description="Helical" evidence="1">
    <location>
        <begin position="7"/>
        <end position="26"/>
    </location>
</feature>
<keyword evidence="1" id="KW-0472">Membrane</keyword>
<comment type="caution">
    <text evidence="2">The sequence shown here is derived from an EMBL/GenBank/DDBJ whole genome shotgun (WGS) entry which is preliminary data.</text>
</comment>
<organism evidence="2 3">
    <name type="scientific">Arxiozyma heterogenica</name>
    <dbReference type="NCBI Taxonomy" id="278026"/>
    <lineage>
        <taxon>Eukaryota</taxon>
        <taxon>Fungi</taxon>
        <taxon>Dikarya</taxon>
        <taxon>Ascomycota</taxon>
        <taxon>Saccharomycotina</taxon>
        <taxon>Saccharomycetes</taxon>
        <taxon>Saccharomycetales</taxon>
        <taxon>Saccharomycetaceae</taxon>
        <taxon>Arxiozyma</taxon>
    </lineage>
</organism>
<proteinExistence type="predicted"/>
<feature type="transmembrane region" description="Helical" evidence="1">
    <location>
        <begin position="220"/>
        <end position="238"/>
    </location>
</feature>
<dbReference type="AlphaFoldDB" id="A0AAN7W672"/>
<dbReference type="GO" id="GO:0005886">
    <property type="term" value="C:plasma membrane"/>
    <property type="evidence" value="ECO:0007669"/>
    <property type="project" value="TreeGrafter"/>
</dbReference>
<keyword evidence="1" id="KW-0812">Transmembrane</keyword>
<dbReference type="EMBL" id="JAWIZZ010000015">
    <property type="protein sequence ID" value="KAK5782104.1"/>
    <property type="molecule type" value="Genomic_DNA"/>
</dbReference>
<keyword evidence="1" id="KW-1133">Transmembrane helix</keyword>
<dbReference type="Gene3D" id="1.20.1530.20">
    <property type="match status" value="1"/>
</dbReference>
<feature type="transmembrane region" description="Helical" evidence="1">
    <location>
        <begin position="312"/>
        <end position="332"/>
    </location>
</feature>